<dbReference type="InterPro" id="IPR038765">
    <property type="entry name" value="Papain-like_cys_pep_sf"/>
</dbReference>
<keyword evidence="4" id="KW-1185">Reference proteome</keyword>
<dbReference type="Gene3D" id="3.30.2140.10">
    <property type="entry name" value="Arylamine N-acetyltransferase"/>
    <property type="match status" value="1"/>
</dbReference>
<dbReference type="PANTHER" id="PTHR11786:SF0">
    <property type="entry name" value="ARYLAMINE N-ACETYLTRANSFERASE 4-RELATED"/>
    <property type="match status" value="1"/>
</dbReference>
<dbReference type="SUPFAM" id="SSF54001">
    <property type="entry name" value="Cysteine proteinases"/>
    <property type="match status" value="1"/>
</dbReference>
<evidence type="ECO:0000313" key="4">
    <source>
        <dbReference type="Proteomes" id="UP000588051"/>
    </source>
</evidence>
<dbReference type="Proteomes" id="UP000588051">
    <property type="component" value="Unassembled WGS sequence"/>
</dbReference>
<dbReference type="InterPro" id="IPR001447">
    <property type="entry name" value="Arylamine_N-AcTrfase"/>
</dbReference>
<organism evidence="3 4">
    <name type="scientific">Undibacterium oligocarboniphilum</name>
    <dbReference type="NCBI Taxonomy" id="666702"/>
    <lineage>
        <taxon>Bacteria</taxon>
        <taxon>Pseudomonadati</taxon>
        <taxon>Pseudomonadota</taxon>
        <taxon>Betaproteobacteria</taxon>
        <taxon>Burkholderiales</taxon>
        <taxon>Oxalobacteraceae</taxon>
        <taxon>Undibacterium</taxon>
    </lineage>
</organism>
<dbReference type="AlphaFoldDB" id="A0A850QM19"/>
<comment type="caution">
    <text evidence="3">The sequence shown here is derived from an EMBL/GenBank/DDBJ whole genome shotgun (WGS) entry which is preliminary data.</text>
</comment>
<evidence type="ECO:0000256" key="2">
    <source>
        <dbReference type="RuleBase" id="RU003452"/>
    </source>
</evidence>
<dbReference type="GO" id="GO:0016407">
    <property type="term" value="F:acetyltransferase activity"/>
    <property type="evidence" value="ECO:0007669"/>
    <property type="project" value="InterPro"/>
</dbReference>
<gene>
    <name evidence="3" type="ORF">HV832_07985</name>
</gene>
<keyword evidence="3" id="KW-0808">Transferase</keyword>
<reference evidence="3 4" key="1">
    <citation type="submission" date="2020-06" db="EMBL/GenBank/DDBJ databases">
        <authorList>
            <person name="Qiu C."/>
            <person name="Liu Z."/>
        </authorList>
    </citation>
    <scope>NUCLEOTIDE SEQUENCE [LARGE SCALE GENOMIC DNA]</scope>
    <source>
        <strain evidence="3 4">EM 1</strain>
    </source>
</reference>
<dbReference type="PANTHER" id="PTHR11786">
    <property type="entry name" value="N-HYDROXYARYLAMINE O-ACETYLTRANSFERASE"/>
    <property type="match status" value="1"/>
</dbReference>
<comment type="similarity">
    <text evidence="1 2">Belongs to the arylamine N-acetyltransferase family.</text>
</comment>
<dbReference type="Pfam" id="PF00797">
    <property type="entry name" value="Acetyltransf_2"/>
    <property type="match status" value="1"/>
</dbReference>
<evidence type="ECO:0000256" key="1">
    <source>
        <dbReference type="ARBA" id="ARBA00006547"/>
    </source>
</evidence>
<name>A0A850QM19_9BURK</name>
<dbReference type="Gene3D" id="2.40.128.150">
    <property type="entry name" value="Cysteine proteinases"/>
    <property type="match status" value="1"/>
</dbReference>
<dbReference type="EMBL" id="JABXYJ010000004">
    <property type="protein sequence ID" value="NVO77770.1"/>
    <property type="molecule type" value="Genomic_DNA"/>
</dbReference>
<sequence length="283" mass="32375">MLTTSQLHSYLDRLSCQGDLRPGLSLLTRLHQAHLQQIPFENLDIRLGIPIDLAPDALFRKILDDRRGGFCYELNYAFSLLLTRLEFQVRLIAAEVYNGHGYGPAFDHLLLAVGLEDGCWIADVGFGDCFRTPLRIGGEGIVELKTRYLLQQDPEMRWVLYQAREGQPLQPQYRFVLQGYELAAFLPMCRYQQTSPDSHFTRKSICSVATPQGRISLSNDKCIVTTDGRRQVSGLRNATEYRTALQTHFNMTLPPDARIERLLSHARQLTPFNQIHHFPGEMR</sequence>
<accession>A0A850QM19</accession>
<proteinExistence type="inferred from homology"/>
<evidence type="ECO:0000313" key="3">
    <source>
        <dbReference type="EMBL" id="NVO77770.1"/>
    </source>
</evidence>
<dbReference type="RefSeq" id="WP_176803040.1">
    <property type="nucleotide sequence ID" value="NZ_JABXYJ010000004.1"/>
</dbReference>
<protein>
    <submittedName>
        <fullName evidence="3">Arylamine N-acetyltransferase</fullName>
    </submittedName>
</protein>
<dbReference type="PRINTS" id="PR01543">
    <property type="entry name" value="ANATRNSFRASE"/>
</dbReference>